<dbReference type="EMBL" id="MLJI01000001">
    <property type="protein sequence ID" value="ORM94501.1"/>
    <property type="molecule type" value="Genomic_DNA"/>
</dbReference>
<organism evidence="1 2">
    <name type="scientific">Pantoea cypripedii</name>
    <name type="common">Pectobacterium cypripedii</name>
    <name type="synonym">Erwinia cypripedii</name>
    <dbReference type="NCBI Taxonomy" id="55209"/>
    <lineage>
        <taxon>Bacteria</taxon>
        <taxon>Pseudomonadati</taxon>
        <taxon>Pseudomonadota</taxon>
        <taxon>Gammaproteobacteria</taxon>
        <taxon>Enterobacterales</taxon>
        <taxon>Erwiniaceae</taxon>
        <taxon>Pantoea</taxon>
    </lineage>
</organism>
<evidence type="ECO:0000313" key="1">
    <source>
        <dbReference type="EMBL" id="ORM94501.1"/>
    </source>
</evidence>
<proteinExistence type="predicted"/>
<evidence type="ECO:0000313" key="2">
    <source>
        <dbReference type="Proteomes" id="UP000193749"/>
    </source>
</evidence>
<dbReference type="RefSeq" id="WP_084876325.1">
    <property type="nucleotide sequence ID" value="NZ_JAGGMY010000001.1"/>
</dbReference>
<sequence length="196" mass="22830">MKCRHARTSELDGVCDLLAMEFNNDPVHKVVFSDPEGRIDFLRNYFRIYIDLASKYGGTLLAENNQGALVYLRPGAMEINDEDYAVMENKIREVSGSHYEKVAAYTRGLEHFHPRKPYHYYILLLAVQRASRGSSVVNDLFNSLHVIADREKFPCYAECTKFSTRTLLRRWHYRDAGFQLSIEGFPELFPVWREPQ</sequence>
<reference evidence="1 2" key="1">
    <citation type="journal article" date="2017" name="Antonie Van Leeuwenhoek">
        <title>Phylogenomic resolution of the bacterial genus Pantoea and its relationship with Erwinia and Tatumella.</title>
        <authorList>
            <person name="Palmer M."/>
            <person name="Steenkamp E.T."/>
            <person name="Coetzee M.P."/>
            <person name="Chan W.Y."/>
            <person name="van Zyl E."/>
            <person name="De Maayer P."/>
            <person name="Coutinho T.A."/>
            <person name="Blom J."/>
            <person name="Smits T.H."/>
            <person name="Duffy B."/>
            <person name="Venter S.N."/>
        </authorList>
    </citation>
    <scope>NUCLEOTIDE SEQUENCE [LARGE SCALE GENOMIC DNA]</scope>
    <source>
        <strain evidence="1 2">LMG 2657</strain>
    </source>
</reference>
<protein>
    <recommendedName>
        <fullName evidence="3">N-acetyltransferase</fullName>
    </recommendedName>
</protein>
<comment type="caution">
    <text evidence="1">The sequence shown here is derived from an EMBL/GenBank/DDBJ whole genome shotgun (WGS) entry which is preliminary data.</text>
</comment>
<keyword evidence="2" id="KW-1185">Reference proteome</keyword>
<dbReference type="Proteomes" id="UP000193749">
    <property type="component" value="Unassembled WGS sequence"/>
</dbReference>
<dbReference type="AlphaFoldDB" id="A0A1X1EX43"/>
<accession>A0A1X1EX43</accession>
<name>A0A1X1EX43_PANCY</name>
<dbReference type="Gene3D" id="3.40.630.30">
    <property type="match status" value="1"/>
</dbReference>
<dbReference type="STRING" id="55209.HA50_14530"/>
<dbReference type="OrthoDB" id="7057833at2"/>
<evidence type="ECO:0008006" key="3">
    <source>
        <dbReference type="Google" id="ProtNLM"/>
    </source>
</evidence>
<gene>
    <name evidence="1" type="ORF">HA50_14530</name>
</gene>